<keyword evidence="3" id="KW-1185">Reference proteome</keyword>
<dbReference type="Proteomes" id="UP000274920">
    <property type="component" value="Unassembled WGS sequence"/>
</dbReference>
<evidence type="ECO:0000313" key="3">
    <source>
        <dbReference type="Proteomes" id="UP000274920"/>
    </source>
</evidence>
<reference evidence="2" key="1">
    <citation type="submission" date="2018-10" db="EMBL/GenBank/DDBJ databases">
        <title>Schaedlerella arabinophila gen. nov. sp. nov., isolated from the mouse intestinal tract and comparative analysis with the genome of the closely related altered Schaedler flora strain ASF502.</title>
        <authorList>
            <person name="Miyake S."/>
            <person name="Soh M."/>
            <person name="Seedorf H."/>
        </authorList>
    </citation>
    <scope>NUCLEOTIDE SEQUENCE [LARGE SCALE GENOMIC DNA]</scope>
    <source>
        <strain evidence="2">DSM 106076</strain>
    </source>
</reference>
<gene>
    <name evidence="2" type="ORF">EBB54_15965</name>
</gene>
<keyword evidence="1" id="KW-0175">Coiled coil</keyword>
<evidence type="ECO:0000313" key="2">
    <source>
        <dbReference type="EMBL" id="RRK32687.1"/>
    </source>
</evidence>
<evidence type="ECO:0000256" key="1">
    <source>
        <dbReference type="SAM" id="Coils"/>
    </source>
</evidence>
<name>A0A426DIG0_9FIRM</name>
<comment type="caution">
    <text evidence="2">The sequence shown here is derived from an EMBL/GenBank/DDBJ whole genome shotgun (WGS) entry which is preliminary data.</text>
</comment>
<sequence length="120" mass="14136">MEQMIRKLYLYTRKEENQEEAISKEFQKEIVAILRTEIEQKNESEFERVRDIAFMIGAAGEENGFIKGFKYAYRLFMECNQKYKEASDDKKELEGLISRLQAITQKRAGELEQAIKSLGR</sequence>
<protein>
    <submittedName>
        <fullName evidence="2">Uncharacterized protein</fullName>
    </submittedName>
</protein>
<organism evidence="2 3">
    <name type="scientific">Schaedlerella arabinosiphila</name>
    <dbReference type="NCBI Taxonomy" id="2044587"/>
    <lineage>
        <taxon>Bacteria</taxon>
        <taxon>Bacillati</taxon>
        <taxon>Bacillota</taxon>
        <taxon>Clostridia</taxon>
        <taxon>Lachnospirales</taxon>
        <taxon>Lachnospiraceae</taxon>
        <taxon>Schaedlerella</taxon>
    </lineage>
</organism>
<dbReference type="AlphaFoldDB" id="A0A426DIG0"/>
<dbReference type="EMBL" id="RHJS01000002">
    <property type="protein sequence ID" value="RRK32687.1"/>
    <property type="molecule type" value="Genomic_DNA"/>
</dbReference>
<dbReference type="RefSeq" id="WP_125128134.1">
    <property type="nucleotide sequence ID" value="NZ_RHJS01000002.1"/>
</dbReference>
<proteinExistence type="predicted"/>
<feature type="coiled-coil region" evidence="1">
    <location>
        <begin position="76"/>
        <end position="103"/>
    </location>
</feature>
<accession>A0A426DIG0</accession>